<proteinExistence type="predicted"/>
<organism evidence="1 4">
    <name type="scientific">Sitophilus oryzae</name>
    <name type="common">Rice weevil</name>
    <name type="synonym">Curculio oryzae</name>
    <dbReference type="NCBI Taxonomy" id="7048"/>
    <lineage>
        <taxon>Eukaryota</taxon>
        <taxon>Metazoa</taxon>
        <taxon>Ecdysozoa</taxon>
        <taxon>Arthropoda</taxon>
        <taxon>Hexapoda</taxon>
        <taxon>Insecta</taxon>
        <taxon>Pterygota</taxon>
        <taxon>Neoptera</taxon>
        <taxon>Endopterygota</taxon>
        <taxon>Coleoptera</taxon>
        <taxon>Polyphaga</taxon>
        <taxon>Cucujiformia</taxon>
        <taxon>Curculionidae</taxon>
        <taxon>Dryophthorinae</taxon>
        <taxon>Sitophilus</taxon>
    </lineage>
</organism>
<reference evidence="2 3" key="1">
    <citation type="submission" date="2025-04" db="UniProtKB">
        <authorList>
            <consortium name="RefSeq"/>
        </authorList>
    </citation>
    <scope>IDENTIFICATION</scope>
    <source>
        <tissue evidence="2 3">Gonads</tissue>
    </source>
</reference>
<dbReference type="RefSeq" id="XP_030749048.1">
    <property type="nucleotide sequence ID" value="XM_030893188.1"/>
</dbReference>
<dbReference type="PANTHER" id="PTHR31400:SF1">
    <property type="entry name" value="PROTEIN GUCD1"/>
    <property type="match status" value="1"/>
</dbReference>
<name>A0A6J2XCI8_SITOR</name>
<evidence type="ECO:0000313" key="3">
    <source>
        <dbReference type="RefSeq" id="XP_030749047.1"/>
    </source>
</evidence>
<protein>
    <submittedName>
        <fullName evidence="2 3">Protein GUCD1 isoform X1</fullName>
    </submittedName>
</protein>
<dbReference type="Pfam" id="PF09778">
    <property type="entry name" value="Guanylate_cyc_2"/>
    <property type="match status" value="1"/>
</dbReference>
<dbReference type="Gene3D" id="3.90.70.10">
    <property type="entry name" value="Cysteine proteinases"/>
    <property type="match status" value="1"/>
</dbReference>
<dbReference type="RefSeq" id="XP_030749047.1">
    <property type="nucleotide sequence ID" value="XM_030893187.1"/>
</dbReference>
<accession>A0A6J2XCI8</accession>
<dbReference type="RefSeq" id="XP_030749046.1">
    <property type="nucleotide sequence ID" value="XM_030893186.1"/>
</dbReference>
<dbReference type="InterPro" id="IPR018616">
    <property type="entry name" value="GUCD1"/>
</dbReference>
<dbReference type="GeneID" id="115877100"/>
<evidence type="ECO:0000313" key="1">
    <source>
        <dbReference type="Proteomes" id="UP000504635"/>
    </source>
</evidence>
<gene>
    <name evidence="2 3 4" type="primary">LOC115877100</name>
</gene>
<dbReference type="AlphaFoldDB" id="A0A6J2XCI8"/>
<keyword evidence="1" id="KW-1185">Reference proteome</keyword>
<dbReference type="KEGG" id="soy:115877100"/>
<evidence type="ECO:0000313" key="4">
    <source>
        <dbReference type="RefSeq" id="XP_030749048.1"/>
    </source>
</evidence>
<evidence type="ECO:0000313" key="2">
    <source>
        <dbReference type="RefSeq" id="XP_030749046.1"/>
    </source>
</evidence>
<dbReference type="Proteomes" id="UP000504635">
    <property type="component" value="Unplaced"/>
</dbReference>
<dbReference type="PANTHER" id="PTHR31400">
    <property type="entry name" value="GUANYLYL CYCLASE DOMAIN CONTAINING PROTEIN 1 GUCD1"/>
    <property type="match status" value="1"/>
</dbReference>
<dbReference type="OrthoDB" id="206796at2759"/>
<sequence>MNMEGQDSPVIDKSLSSKDLPNKHLIQLCHYKQKSNWDCGISCIAMVLSNKYRDHFIKNISKICKIEGFNKSTWSIDLCYLLKRYNIEHRYCTITIGVHEGYRGNSFYHNILSKDEYRVNKRFKEASKNNIYIENKSVTLREILEHLINGPVIVLTNARLLCCDICKFNKVTSELRKCLPWPITYQGHYIVLCGYDIYSQKVYYRNPTFNDHVCIMPVLHFDQARKSYGTDEDIIFVYK</sequence>